<name>A0ABN5BEZ5_CAPSP</name>
<protein>
    <submittedName>
        <fullName evidence="1">Uncharacterized protein</fullName>
    </submittedName>
</protein>
<reference evidence="2" key="1">
    <citation type="submission" date="2017-06" db="EMBL/GenBank/DDBJ databases">
        <title>Capnocytophaga spp. assemblies.</title>
        <authorList>
            <person name="Gulvik C.A."/>
        </authorList>
    </citation>
    <scope>NUCLEOTIDE SEQUENCE [LARGE SCALE GENOMIC DNA]</scope>
    <source>
        <strain evidence="2">KC1668</strain>
    </source>
</reference>
<proteinExistence type="predicted"/>
<keyword evidence="2" id="KW-1185">Reference proteome</keyword>
<accession>A0ABN5BEZ5</accession>
<evidence type="ECO:0000313" key="1">
    <source>
        <dbReference type="EMBL" id="ATA83194.1"/>
    </source>
</evidence>
<gene>
    <name evidence="1" type="ORF">CGC55_01170</name>
</gene>
<evidence type="ECO:0000313" key="2">
    <source>
        <dbReference type="Proteomes" id="UP000217301"/>
    </source>
</evidence>
<dbReference type="Proteomes" id="UP000217301">
    <property type="component" value="Chromosome"/>
</dbReference>
<organism evidence="1 2">
    <name type="scientific">Capnocytophaga sputigena</name>
    <dbReference type="NCBI Taxonomy" id="1019"/>
    <lineage>
        <taxon>Bacteria</taxon>
        <taxon>Pseudomonadati</taxon>
        <taxon>Bacteroidota</taxon>
        <taxon>Flavobacteriia</taxon>
        <taxon>Flavobacteriales</taxon>
        <taxon>Flavobacteriaceae</taxon>
        <taxon>Capnocytophaga</taxon>
    </lineage>
</organism>
<sequence>MEKTKISLTNFKEFSPDETPHWVINVIISDTEKEYSKFCESIFEILQPLAEKTIFELKNPIHVRDVGFIEEEDDTISYHLWDKIKELARLKGKGATLRAVVKDLYGNEYTSNEINIDVFFI</sequence>
<dbReference type="EMBL" id="CP022385">
    <property type="protein sequence ID" value="ATA83194.1"/>
    <property type="molecule type" value="Genomic_DNA"/>
</dbReference>